<feature type="transmembrane region" description="Helical" evidence="1">
    <location>
        <begin position="86"/>
        <end position="113"/>
    </location>
</feature>
<accession>A0AAD4R270</accession>
<feature type="transmembrane region" description="Helical" evidence="1">
    <location>
        <begin position="42"/>
        <end position="63"/>
    </location>
</feature>
<comment type="caution">
    <text evidence="2">The sequence shown here is derived from an EMBL/GenBank/DDBJ whole genome shotgun (WGS) entry which is preliminary data.</text>
</comment>
<keyword evidence="1" id="KW-0812">Transmembrane</keyword>
<keyword evidence="1" id="KW-0472">Membrane</keyword>
<dbReference type="Pfam" id="PF10318">
    <property type="entry name" value="7TM_GPCR_Srh"/>
    <property type="match status" value="1"/>
</dbReference>
<name>A0AAD4R270_9BILA</name>
<keyword evidence="3" id="KW-1185">Reference proteome</keyword>
<dbReference type="AlphaFoldDB" id="A0AAD4R270"/>
<reference evidence="2" key="1">
    <citation type="submission" date="2022-01" db="EMBL/GenBank/DDBJ databases">
        <title>Genome Sequence Resource for Two Populations of Ditylenchus destructor, the Migratory Endoparasitic Phytonematode.</title>
        <authorList>
            <person name="Zhang H."/>
            <person name="Lin R."/>
            <person name="Xie B."/>
        </authorList>
    </citation>
    <scope>NUCLEOTIDE SEQUENCE</scope>
    <source>
        <strain evidence="2">BazhouSP</strain>
    </source>
</reference>
<protein>
    <submittedName>
        <fullName evidence="2">Serpentine type 7TM GPCR chemoreceptor srh domain-containing protein</fullName>
    </submittedName>
</protein>
<gene>
    <name evidence="2" type="ORF">DdX_14054</name>
</gene>
<dbReference type="EMBL" id="JAKKPZ010000064">
    <property type="protein sequence ID" value="KAI1704699.1"/>
    <property type="molecule type" value="Genomic_DNA"/>
</dbReference>
<feature type="transmembrane region" description="Helical" evidence="1">
    <location>
        <begin position="133"/>
        <end position="154"/>
    </location>
</feature>
<organism evidence="2 3">
    <name type="scientific">Ditylenchus destructor</name>
    <dbReference type="NCBI Taxonomy" id="166010"/>
    <lineage>
        <taxon>Eukaryota</taxon>
        <taxon>Metazoa</taxon>
        <taxon>Ecdysozoa</taxon>
        <taxon>Nematoda</taxon>
        <taxon>Chromadorea</taxon>
        <taxon>Rhabditida</taxon>
        <taxon>Tylenchina</taxon>
        <taxon>Tylenchomorpha</taxon>
        <taxon>Sphaerularioidea</taxon>
        <taxon>Anguinidae</taxon>
        <taxon>Anguininae</taxon>
        <taxon>Ditylenchus</taxon>
    </lineage>
</organism>
<evidence type="ECO:0000256" key="1">
    <source>
        <dbReference type="SAM" id="Phobius"/>
    </source>
</evidence>
<sequence length="349" mass="39759">MEISSFYDTLLIMTSIISLIFQCYAVFVVLRASPISMRPYRYFLCLMTVWDLIFTFLIGLGLAPRKISPVSGTYVHGFAQGFGHDFARIMLCMVVFSAVQIMASELNCLLYRLTVMLPNKKVQTLFVRPISKILVQLVFVCIGLFFSIPTYNIFLNQEQLVPFLAYWKIHAAQDLHIDIVVPEDTVILAHDSSFFGPAKVVFVSICLTEIVCFIIAFVIVRMLRCNAHIFSKKTYKIHLQLTILLVVQLISPILFIAIPVCSSLLYSLFDQPIPTVIGDILMLALSFNATANSLLTICFVTPYRRYTKSLLQRIFCLSKKPIQPVERIYIARIFVLMNVYSCSYSCLLQ</sequence>
<keyword evidence="1" id="KW-1133">Transmembrane helix</keyword>
<dbReference type="InterPro" id="IPR019422">
    <property type="entry name" value="7TM_GPCR_serpentine_rcpt_Srh"/>
</dbReference>
<proteinExistence type="predicted"/>
<feature type="transmembrane region" description="Helical" evidence="1">
    <location>
        <begin position="280"/>
        <end position="303"/>
    </location>
</feature>
<feature type="transmembrane region" description="Helical" evidence="1">
    <location>
        <begin position="200"/>
        <end position="220"/>
    </location>
</feature>
<feature type="transmembrane region" description="Helical" evidence="1">
    <location>
        <begin position="241"/>
        <end position="268"/>
    </location>
</feature>
<dbReference type="Proteomes" id="UP001201812">
    <property type="component" value="Unassembled WGS sequence"/>
</dbReference>
<feature type="transmembrane region" description="Helical" evidence="1">
    <location>
        <begin position="6"/>
        <end position="30"/>
    </location>
</feature>
<evidence type="ECO:0000313" key="2">
    <source>
        <dbReference type="EMBL" id="KAI1704699.1"/>
    </source>
</evidence>
<dbReference type="PANTHER" id="PTHR46891">
    <property type="entry name" value="SERPENTINE RECEPTOR, CLASS H-RELATED"/>
    <property type="match status" value="1"/>
</dbReference>
<evidence type="ECO:0000313" key="3">
    <source>
        <dbReference type="Proteomes" id="UP001201812"/>
    </source>
</evidence>